<feature type="compositionally biased region" description="Polar residues" evidence="1">
    <location>
        <begin position="165"/>
        <end position="184"/>
    </location>
</feature>
<organism evidence="2">
    <name type="scientific">freshwater metagenome</name>
    <dbReference type="NCBI Taxonomy" id="449393"/>
    <lineage>
        <taxon>unclassified sequences</taxon>
        <taxon>metagenomes</taxon>
        <taxon>ecological metagenomes</taxon>
    </lineage>
</organism>
<protein>
    <submittedName>
        <fullName evidence="2">Unannotated protein</fullName>
    </submittedName>
</protein>
<proteinExistence type="predicted"/>
<dbReference type="EMBL" id="CAEZWV010000087">
    <property type="protein sequence ID" value="CAB4690493.1"/>
    <property type="molecule type" value="Genomic_DNA"/>
</dbReference>
<evidence type="ECO:0000256" key="1">
    <source>
        <dbReference type="SAM" id="MobiDB-lite"/>
    </source>
</evidence>
<gene>
    <name evidence="2" type="ORF">UFOPK2295_01858</name>
</gene>
<reference evidence="2" key="1">
    <citation type="submission" date="2020-05" db="EMBL/GenBank/DDBJ databases">
        <authorList>
            <person name="Chiriac C."/>
            <person name="Salcher M."/>
            <person name="Ghai R."/>
            <person name="Kavagutti S V."/>
        </authorList>
    </citation>
    <scope>NUCLEOTIDE SEQUENCE</scope>
</reference>
<evidence type="ECO:0000313" key="2">
    <source>
        <dbReference type="EMBL" id="CAB4690493.1"/>
    </source>
</evidence>
<sequence>MRRVLCRTSMPLITMPICAARPLPTMSAVGVASPRAHGHAMMRTATAAVKAFSTSPSRMSHAAKVAALIAKTTGTKIEATLSATFCTGAFVACASRTNLAMRAKVVSPPTRVARTSNRPFWFTVADVTLSPTATSTGTLSPVIMLASMLDVPSSTTPSAAIFSPGRTTRMSPSRTTDAGIETSSPSRNTVAYFAPIARSDRNASPAEFFARISR</sequence>
<name>A0A6J6P1M2_9ZZZZ</name>
<accession>A0A6J6P1M2</accession>
<feature type="region of interest" description="Disordered" evidence="1">
    <location>
        <begin position="158"/>
        <end position="184"/>
    </location>
</feature>
<dbReference type="AlphaFoldDB" id="A0A6J6P1M2"/>